<dbReference type="AlphaFoldDB" id="A0A381ZL33"/>
<evidence type="ECO:0000256" key="1">
    <source>
        <dbReference type="ARBA" id="ARBA00022801"/>
    </source>
</evidence>
<dbReference type="PROSITE" id="PS00759">
    <property type="entry name" value="ARGE_DAPE_CPG2_2"/>
    <property type="match status" value="1"/>
</dbReference>
<evidence type="ECO:0008006" key="4">
    <source>
        <dbReference type="Google" id="ProtNLM"/>
    </source>
</evidence>
<dbReference type="PROSITE" id="PS00758">
    <property type="entry name" value="ARGE_DAPE_CPG2_1"/>
    <property type="match status" value="1"/>
</dbReference>
<dbReference type="PANTHER" id="PTHR43808:SF8">
    <property type="entry name" value="PEPTIDASE M20 DIMERISATION DOMAIN-CONTAINING PROTEIN"/>
    <property type="match status" value="1"/>
</dbReference>
<organism evidence="3">
    <name type="scientific">marine metagenome</name>
    <dbReference type="NCBI Taxonomy" id="408172"/>
    <lineage>
        <taxon>unclassified sequences</taxon>
        <taxon>metagenomes</taxon>
        <taxon>ecological metagenomes</taxon>
    </lineage>
</organism>
<dbReference type="EMBL" id="UINC01021726">
    <property type="protein sequence ID" value="SVA89889.1"/>
    <property type="molecule type" value="Genomic_DNA"/>
</dbReference>
<dbReference type="GO" id="GO:0016787">
    <property type="term" value="F:hydrolase activity"/>
    <property type="evidence" value="ECO:0007669"/>
    <property type="project" value="UniProtKB-KW"/>
</dbReference>
<dbReference type="SUPFAM" id="SSF53187">
    <property type="entry name" value="Zn-dependent exopeptidases"/>
    <property type="match status" value="1"/>
</dbReference>
<proteinExistence type="predicted"/>
<dbReference type="Pfam" id="PF01546">
    <property type="entry name" value="Peptidase_M20"/>
    <property type="match status" value="1"/>
</dbReference>
<evidence type="ECO:0000256" key="2">
    <source>
        <dbReference type="ARBA" id="ARBA00022833"/>
    </source>
</evidence>
<evidence type="ECO:0000313" key="3">
    <source>
        <dbReference type="EMBL" id="SVA89889.1"/>
    </source>
</evidence>
<accession>A0A381ZL33</accession>
<name>A0A381ZL33_9ZZZZ</name>
<protein>
    <recommendedName>
        <fullName evidence="4">Peptidase M20 dimerisation domain-containing protein</fullName>
    </recommendedName>
</protein>
<dbReference type="PANTHER" id="PTHR43808">
    <property type="entry name" value="ACETYLORNITHINE DEACETYLASE"/>
    <property type="match status" value="1"/>
</dbReference>
<keyword evidence="1" id="KW-0378">Hydrolase</keyword>
<gene>
    <name evidence="3" type="ORF">METZ01_LOCUS142743</name>
</gene>
<reference evidence="3" key="1">
    <citation type="submission" date="2018-05" db="EMBL/GenBank/DDBJ databases">
        <authorList>
            <person name="Lanie J.A."/>
            <person name="Ng W.-L."/>
            <person name="Kazmierczak K.M."/>
            <person name="Andrzejewski T.M."/>
            <person name="Davidsen T.M."/>
            <person name="Wayne K.J."/>
            <person name="Tettelin H."/>
            <person name="Glass J.I."/>
            <person name="Rusch D."/>
            <person name="Podicherti R."/>
            <person name="Tsui H.-C.T."/>
            <person name="Winkler M.E."/>
        </authorList>
    </citation>
    <scope>NUCLEOTIDE SEQUENCE</scope>
</reference>
<dbReference type="Gene3D" id="1.10.150.900">
    <property type="match status" value="1"/>
</dbReference>
<dbReference type="InterPro" id="IPR002933">
    <property type="entry name" value="Peptidase_M20"/>
</dbReference>
<sequence>MGKSSIVTDNLLQQAAHILSNLIQIPTVAGTDTESQAATYLLGCANETGLNSRVIEPQPGKGSFIAHIPGKSEECLLLLSHLDVATVDQPYNWKYPPFSGTIANETVWGRGAIDCKGLVVVWLVILNLLNTLKRPLQRSVMMIAAADEESGGNWGTKWLVENIPECQKIRCVLNEGGGYPLVFRHQNFITCQTGEKGRILLRANDPPPDSPLPSNSKFKAPLTPSTKRMLEKMLPKPISKRFLSSGISRLYLRYLQKGAPYSLDPDQLFQHEVNFELHDQSVDLKVRTMPGTDSKELIKAIIDDYDLDQLQWTEISRMDATESPLDNQLYNYIQISLNKFLPNYQIIPHITPGYSDSRFLRRRGIPAYGFFPLLPDAPLTSQHGDNEFLSFATLRQAIEILFDIVSQFCL</sequence>
<dbReference type="InterPro" id="IPR001261">
    <property type="entry name" value="ArgE/DapE_CS"/>
</dbReference>
<keyword evidence="2" id="KW-0862">Zinc</keyword>
<dbReference type="Gene3D" id="3.40.630.10">
    <property type="entry name" value="Zn peptidases"/>
    <property type="match status" value="1"/>
</dbReference>
<dbReference type="InterPro" id="IPR050072">
    <property type="entry name" value="Peptidase_M20A"/>
</dbReference>